<dbReference type="InterPro" id="IPR038071">
    <property type="entry name" value="UROD/MetE-like_sf"/>
</dbReference>
<name>A0A3G1KRV4_FORW1</name>
<dbReference type="KEGG" id="fwa:DCMF_10995"/>
<dbReference type="InterPro" id="IPR052024">
    <property type="entry name" value="Methanogen_methyltrans"/>
</dbReference>
<dbReference type="GO" id="GO:0006779">
    <property type="term" value="P:porphyrin-containing compound biosynthetic process"/>
    <property type="evidence" value="ECO:0007669"/>
    <property type="project" value="InterPro"/>
</dbReference>
<dbReference type="OrthoDB" id="1914371at2"/>
<evidence type="ECO:0000313" key="3">
    <source>
        <dbReference type="Proteomes" id="UP000323521"/>
    </source>
</evidence>
<dbReference type="PANTHER" id="PTHR47099:SF1">
    <property type="entry name" value="METHYLCOBAMIDE:COM METHYLTRANSFERASE MTBA"/>
    <property type="match status" value="1"/>
</dbReference>
<dbReference type="InterPro" id="IPR000257">
    <property type="entry name" value="Uroporphyrinogen_deCOase"/>
</dbReference>
<organism evidence="2 3">
    <name type="scientific">Formimonas warabiya</name>
    <dbReference type="NCBI Taxonomy" id="1761012"/>
    <lineage>
        <taxon>Bacteria</taxon>
        <taxon>Bacillati</taxon>
        <taxon>Bacillota</taxon>
        <taxon>Clostridia</taxon>
        <taxon>Eubacteriales</taxon>
        <taxon>Peptococcaceae</taxon>
        <taxon>Candidatus Formimonas</taxon>
    </lineage>
</organism>
<dbReference type="EMBL" id="CP017634">
    <property type="protein sequence ID" value="ATW25223.1"/>
    <property type="molecule type" value="Genomic_DNA"/>
</dbReference>
<dbReference type="Pfam" id="PF01208">
    <property type="entry name" value="URO-D"/>
    <property type="match status" value="1"/>
</dbReference>
<dbReference type="PANTHER" id="PTHR47099">
    <property type="entry name" value="METHYLCOBAMIDE:COM METHYLTRANSFERASE MTBA"/>
    <property type="match status" value="1"/>
</dbReference>
<dbReference type="Gene3D" id="3.20.20.210">
    <property type="match status" value="1"/>
</dbReference>
<evidence type="ECO:0000313" key="2">
    <source>
        <dbReference type="EMBL" id="ATW25223.1"/>
    </source>
</evidence>
<feature type="domain" description="Uroporphyrinogen decarboxylase (URO-D)" evidence="1">
    <location>
        <begin position="159"/>
        <end position="367"/>
    </location>
</feature>
<dbReference type="SUPFAM" id="SSF51726">
    <property type="entry name" value="UROD/MetE-like"/>
    <property type="match status" value="1"/>
</dbReference>
<protein>
    <submittedName>
        <fullName evidence="2">Uroporphyrinogen-III decarboxylase</fullName>
    </submittedName>
</protein>
<dbReference type="RefSeq" id="WP_148134481.1">
    <property type="nucleotide sequence ID" value="NZ_CP017634.1"/>
</dbReference>
<gene>
    <name evidence="2" type="ORF">DCMF_10995</name>
</gene>
<reference evidence="2 3" key="1">
    <citation type="submission" date="2016-10" db="EMBL/GenBank/DDBJ databases">
        <title>Complete Genome Sequence of Peptococcaceae strain DCMF.</title>
        <authorList>
            <person name="Edwards R.J."/>
            <person name="Holland S.I."/>
            <person name="Deshpande N.P."/>
            <person name="Wong Y.K."/>
            <person name="Ertan H."/>
            <person name="Manefield M."/>
            <person name="Russell T.L."/>
            <person name="Lee M.J."/>
        </authorList>
    </citation>
    <scope>NUCLEOTIDE SEQUENCE [LARGE SCALE GENOMIC DNA]</scope>
    <source>
        <strain evidence="2 3">DCMF</strain>
    </source>
</reference>
<accession>A0A3G1KRV4</accession>
<dbReference type="AlphaFoldDB" id="A0A3G1KRV4"/>
<proteinExistence type="predicted"/>
<dbReference type="Proteomes" id="UP000323521">
    <property type="component" value="Chromosome"/>
</dbReference>
<dbReference type="GO" id="GO:0004853">
    <property type="term" value="F:uroporphyrinogen decarboxylase activity"/>
    <property type="evidence" value="ECO:0007669"/>
    <property type="project" value="InterPro"/>
</dbReference>
<keyword evidence="3" id="KW-1185">Reference proteome</keyword>
<sequence length="368" mass="41508">MATVAELYNERLNRIKKAVALEKPDRVPIVPLGDSFCARHLGIKLSEFCAHPELSNETMLKSFTSLGQVDGIQHIAFNPNLLSTIWLSKVKFPGKELEDDELWQVEEAELMKIEDYDVIIDKGFDYFLNDFYLNRLDNLGERLQPFYAAFPGAFKATADLGIVPFSPVIVTIPYEMLCGARSMVVFLKDLFRIPDKVQAAMDASMPWILENARQLCRTMKPIALWVGGWRAASEFLSPKLWQRFVFPYYQQLVEAVAAEGVIPVLHFDSNWTRDLSFLLQLPKAKCVFSPDGTTDIFKAKEILGDHMCIMGDVHASMLTLGTPEEVHAYCRRLIREIGPTGFILAQGCDTPPNAKPENVKAMIDAVKD</sequence>
<evidence type="ECO:0000259" key="1">
    <source>
        <dbReference type="Pfam" id="PF01208"/>
    </source>
</evidence>